<dbReference type="Proteomes" id="UP000320333">
    <property type="component" value="Unassembled WGS sequence"/>
</dbReference>
<reference evidence="1 2" key="1">
    <citation type="journal article" date="2019" name="Sci. Rep.">
        <title>Comparative genomics of chytrid fungi reveal insights into the obligate biotrophic and pathogenic lifestyle of Synchytrium endobioticum.</title>
        <authorList>
            <person name="van de Vossenberg B.T.L.H."/>
            <person name="Warris S."/>
            <person name="Nguyen H.D.T."/>
            <person name="van Gent-Pelzer M.P.E."/>
            <person name="Joly D.L."/>
            <person name="van de Geest H.C."/>
            <person name="Bonants P.J.M."/>
            <person name="Smith D.S."/>
            <person name="Levesque C.A."/>
            <person name="van der Lee T.A.J."/>
        </authorList>
    </citation>
    <scope>NUCLEOTIDE SEQUENCE [LARGE SCALE GENOMIC DNA]</scope>
    <source>
        <strain evidence="1 2">CBS 675.73</strain>
    </source>
</reference>
<gene>
    <name evidence="1" type="ORF">CcCBS67573_g10628</name>
</gene>
<comment type="caution">
    <text evidence="1">The sequence shown here is derived from an EMBL/GenBank/DDBJ whole genome shotgun (WGS) entry which is preliminary data.</text>
</comment>
<evidence type="ECO:0000313" key="2">
    <source>
        <dbReference type="Proteomes" id="UP000320333"/>
    </source>
</evidence>
<protein>
    <submittedName>
        <fullName evidence="1">Uncharacterized protein</fullName>
    </submittedName>
</protein>
<keyword evidence="2" id="KW-1185">Reference proteome</keyword>
<sequence>MNDLQIDPSLMERTGLKSLQLLELIEIFSLVDTDRNNSQFLVHCCDGLTTRTYARNQRRYHFNRRMSVRMDTLGRLTTQMALEAIVNKLDSEHARRN</sequence>
<organism evidence="1 2">
    <name type="scientific">Chytriomyces confervae</name>
    <dbReference type="NCBI Taxonomy" id="246404"/>
    <lineage>
        <taxon>Eukaryota</taxon>
        <taxon>Fungi</taxon>
        <taxon>Fungi incertae sedis</taxon>
        <taxon>Chytridiomycota</taxon>
        <taxon>Chytridiomycota incertae sedis</taxon>
        <taxon>Chytridiomycetes</taxon>
        <taxon>Chytridiales</taxon>
        <taxon>Chytriomycetaceae</taxon>
        <taxon>Chytriomyces</taxon>
    </lineage>
</organism>
<dbReference type="EMBL" id="QEAP01001833">
    <property type="protein sequence ID" value="TPX40343.1"/>
    <property type="molecule type" value="Genomic_DNA"/>
</dbReference>
<dbReference type="AlphaFoldDB" id="A0A507CMX4"/>
<name>A0A507CMX4_9FUNG</name>
<dbReference type="OrthoDB" id="26525at2759"/>
<accession>A0A507CMX4</accession>
<evidence type="ECO:0000313" key="1">
    <source>
        <dbReference type="EMBL" id="TPX40343.1"/>
    </source>
</evidence>
<proteinExistence type="predicted"/>